<reference evidence="2 3" key="1">
    <citation type="journal article" date="2014" name="Environ. Microbiol.">
        <title>Insights into organohalide respiration and the versatile catabolism of Sulfurospirillum multivorans gained from comparative genomics and physiological studies.</title>
        <authorList>
            <person name="Goris T."/>
            <person name="Schubert T."/>
            <person name="Gadkari J."/>
            <person name="Wubet T."/>
            <person name="Tarkka M."/>
            <person name="Buscot F."/>
            <person name="Adrian L."/>
            <person name="Diekert G."/>
        </authorList>
    </citation>
    <scope>NUCLEOTIDE SEQUENCE [LARGE SCALE GENOMIC DNA]</scope>
    <source>
        <strain evidence="3">DM 12446 / JCM 15788 / NBRC 109480</strain>
    </source>
</reference>
<dbReference type="AlphaFoldDB" id="A0AA86APR7"/>
<sequence>MKKEDVLSYLKLHKRKMQEEYHVEKIGLFGSYAHDSEHFSSDIDLVLKFENDYINSCDPWDYFNTLTHIKNDVSSYFALHVDIVDEQSDSPYLSQIQKEAIYV</sequence>
<dbReference type="PANTHER" id="PTHR43852:SF2">
    <property type="entry name" value="PROTEIN ADENYLYLTRANSFERASE MNTA"/>
    <property type="match status" value="1"/>
</dbReference>
<dbReference type="KEGG" id="smul:SMUL_2122"/>
<feature type="domain" description="Polymerase beta nucleotidyltransferase" evidence="1">
    <location>
        <begin position="16"/>
        <end position="97"/>
    </location>
</feature>
<gene>
    <name evidence="2" type="ORF">SMUL_2122</name>
</gene>
<dbReference type="CDD" id="cd05403">
    <property type="entry name" value="NT_KNTase_like"/>
    <property type="match status" value="1"/>
</dbReference>
<dbReference type="EMBL" id="CP007201">
    <property type="protein sequence ID" value="AHJ13376.1"/>
    <property type="molecule type" value="Genomic_DNA"/>
</dbReference>
<dbReference type="Gene3D" id="3.30.460.10">
    <property type="entry name" value="Beta Polymerase, domain 2"/>
    <property type="match status" value="1"/>
</dbReference>
<name>A0AA86APR7_SULMK</name>
<accession>A0AA86APR7</accession>
<organism evidence="2 3">
    <name type="scientific">Sulfurospirillum multivorans (strain DM 12446 / JCM 15788 / NBRC 109480)</name>
    <dbReference type="NCBI Taxonomy" id="1150621"/>
    <lineage>
        <taxon>Bacteria</taxon>
        <taxon>Pseudomonadati</taxon>
        <taxon>Campylobacterota</taxon>
        <taxon>Epsilonproteobacteria</taxon>
        <taxon>Campylobacterales</taxon>
        <taxon>Sulfurospirillaceae</taxon>
        <taxon>Sulfurospirillum</taxon>
    </lineage>
</organism>
<dbReference type="InterPro" id="IPR043519">
    <property type="entry name" value="NT_sf"/>
</dbReference>
<dbReference type="PANTHER" id="PTHR43852">
    <property type="entry name" value="NUCLEOTIDYLTRANSFERASE"/>
    <property type="match status" value="1"/>
</dbReference>
<proteinExistence type="predicted"/>
<evidence type="ECO:0000259" key="1">
    <source>
        <dbReference type="Pfam" id="PF18765"/>
    </source>
</evidence>
<dbReference type="RefSeq" id="WP_025345227.1">
    <property type="nucleotide sequence ID" value="NZ_CP007201.1"/>
</dbReference>
<dbReference type="InterPro" id="IPR041633">
    <property type="entry name" value="Polbeta"/>
</dbReference>
<dbReference type="InterPro" id="IPR052930">
    <property type="entry name" value="TA_antitoxin_MntA"/>
</dbReference>
<dbReference type="Pfam" id="PF18765">
    <property type="entry name" value="Polbeta"/>
    <property type="match status" value="1"/>
</dbReference>
<evidence type="ECO:0000313" key="2">
    <source>
        <dbReference type="EMBL" id="AHJ13376.1"/>
    </source>
</evidence>
<dbReference type="SUPFAM" id="SSF81301">
    <property type="entry name" value="Nucleotidyltransferase"/>
    <property type="match status" value="1"/>
</dbReference>
<dbReference type="Proteomes" id="UP000019322">
    <property type="component" value="Chromosome"/>
</dbReference>
<protein>
    <submittedName>
        <fullName evidence="2">Nucleotidyltransferase domain-containing protein</fullName>
    </submittedName>
</protein>
<evidence type="ECO:0000313" key="3">
    <source>
        <dbReference type="Proteomes" id="UP000019322"/>
    </source>
</evidence>